<evidence type="ECO:0000313" key="4">
    <source>
        <dbReference type="Proteomes" id="UP000286848"/>
    </source>
</evidence>
<comment type="caution">
    <text evidence="3">The sequence shown here is derived from an EMBL/GenBank/DDBJ whole genome shotgun (WGS) entry which is preliminary data.</text>
</comment>
<accession>A0A401ISA4</accession>
<dbReference type="Pfam" id="PF12978">
    <property type="entry name" value="DUF3862"/>
    <property type="match status" value="1"/>
</dbReference>
<evidence type="ECO:0008006" key="5">
    <source>
        <dbReference type="Google" id="ProtNLM"/>
    </source>
</evidence>
<keyword evidence="2" id="KW-1133">Transmembrane helix</keyword>
<dbReference type="Proteomes" id="UP000286848">
    <property type="component" value="Unassembled WGS sequence"/>
</dbReference>
<keyword evidence="2" id="KW-0472">Membrane</keyword>
<dbReference type="InterPro" id="IPR037873">
    <property type="entry name" value="BamE-like"/>
</dbReference>
<sequence>MVKGNQNSPRRDERSTFWVHFAISAAILLIIGFIGLQIKNRYEQINHLTLANFNSIELSSTEGDSLGDVTALFGRKPANVAETNKKGVSTQLAGWKKVAKEGEYSRVFVYFNQGHAVSKSIKGLKRDETKRITRRDFDALQPGMKKTDVVRLIGTPNAYTYNERFYGISSEQWTYTSQTNLKGKTTVVLTISFKNGRLAAKTQSDLH</sequence>
<dbReference type="AlphaFoldDB" id="A0A401ISA4"/>
<evidence type="ECO:0000256" key="2">
    <source>
        <dbReference type="SAM" id="Phobius"/>
    </source>
</evidence>
<dbReference type="RefSeq" id="WP_124975748.1">
    <property type="nucleotide sequence ID" value="NZ_BFFP01000010.1"/>
</dbReference>
<dbReference type="OrthoDB" id="2327356at2"/>
<organism evidence="3 4">
    <name type="scientific">Ligilactobacillus salitolerans</name>
    <dbReference type="NCBI Taxonomy" id="1808352"/>
    <lineage>
        <taxon>Bacteria</taxon>
        <taxon>Bacillati</taxon>
        <taxon>Bacillota</taxon>
        <taxon>Bacilli</taxon>
        <taxon>Lactobacillales</taxon>
        <taxon>Lactobacillaceae</taxon>
        <taxon>Ligilactobacillus</taxon>
    </lineage>
</organism>
<keyword evidence="2" id="KW-0812">Transmembrane</keyword>
<dbReference type="InterPro" id="IPR024418">
    <property type="entry name" value="DUF3862"/>
</dbReference>
<dbReference type="EMBL" id="BFFP01000010">
    <property type="protein sequence ID" value="GBG94394.1"/>
    <property type="molecule type" value="Genomic_DNA"/>
</dbReference>
<keyword evidence="4" id="KW-1185">Reference proteome</keyword>
<gene>
    <name evidence="3" type="ORF">LFYK43_08530</name>
</gene>
<keyword evidence="1" id="KW-0732">Signal</keyword>
<name>A0A401ISA4_9LACO</name>
<reference evidence="3 4" key="1">
    <citation type="journal article" date="2019" name="Int. J. Syst. Evol. Microbiol.">
        <title>Lactobacillus salitolerans sp. nov., a novel lactic acid bacterium isolated from spent mushroom substrates.</title>
        <authorList>
            <person name="Tohno M."/>
            <person name="Tanizawa Y."/>
            <person name="Kojima Y."/>
            <person name="Sakamoto M."/>
            <person name="Nakamura Y."/>
            <person name="Ohkuma M."/>
            <person name="Kobayashi H."/>
        </authorList>
    </citation>
    <scope>NUCLEOTIDE SEQUENCE [LARGE SCALE GENOMIC DNA]</scope>
    <source>
        <strain evidence="3 4">YK43</strain>
    </source>
</reference>
<dbReference type="Gene3D" id="3.30.1450.10">
    <property type="match status" value="2"/>
</dbReference>
<evidence type="ECO:0000313" key="3">
    <source>
        <dbReference type="EMBL" id="GBG94394.1"/>
    </source>
</evidence>
<feature type="transmembrane region" description="Helical" evidence="2">
    <location>
        <begin position="17"/>
        <end position="36"/>
    </location>
</feature>
<proteinExistence type="predicted"/>
<evidence type="ECO:0000256" key="1">
    <source>
        <dbReference type="ARBA" id="ARBA00022729"/>
    </source>
</evidence>
<protein>
    <recommendedName>
        <fullName evidence="5">DUF3862 domain-containing protein</fullName>
    </recommendedName>
</protein>